<dbReference type="InterPro" id="IPR031736">
    <property type="entry name" value="REXO1-like_dom"/>
</dbReference>
<protein>
    <recommendedName>
        <fullName evidence="3">RNA exonuclease 1 homolog-like domain-containing protein</fullName>
    </recommendedName>
</protein>
<evidence type="ECO:0000256" key="1">
    <source>
        <dbReference type="ARBA" id="ARBA00022722"/>
    </source>
</evidence>
<dbReference type="GO" id="GO:0005634">
    <property type="term" value="C:nucleus"/>
    <property type="evidence" value="ECO:0007669"/>
    <property type="project" value="TreeGrafter"/>
</dbReference>
<dbReference type="PANTHER" id="PTHR12801:SF62">
    <property type="entry name" value="RNA EXONUCLEASE 1 HOMOLOG"/>
    <property type="match status" value="1"/>
</dbReference>
<dbReference type="Gene3D" id="3.30.420.10">
    <property type="entry name" value="Ribonuclease H-like superfamily/Ribonuclease H"/>
    <property type="match status" value="1"/>
</dbReference>
<dbReference type="PANTHER" id="PTHR12801">
    <property type="entry name" value="RNA EXONUCLEASE REXO1 / RECO3 FAMILY MEMBER-RELATED"/>
    <property type="match status" value="1"/>
</dbReference>
<dbReference type="SUPFAM" id="SSF53098">
    <property type="entry name" value="Ribonuclease H-like"/>
    <property type="match status" value="1"/>
</dbReference>
<dbReference type="Pfam" id="PF15870">
    <property type="entry name" value="EloA-BP1"/>
    <property type="match status" value="1"/>
</dbReference>
<accession>A0A2G9SEK7</accession>
<dbReference type="InterPro" id="IPR036397">
    <property type="entry name" value="RNaseH_sf"/>
</dbReference>
<feature type="domain" description="RNA exonuclease 1 homolog-like" evidence="3">
    <location>
        <begin position="5"/>
        <end position="80"/>
    </location>
</feature>
<proteinExistence type="predicted"/>
<evidence type="ECO:0000313" key="4">
    <source>
        <dbReference type="EMBL" id="PIO38600.1"/>
    </source>
</evidence>
<dbReference type="GO" id="GO:0004527">
    <property type="term" value="F:exonuclease activity"/>
    <property type="evidence" value="ECO:0007669"/>
    <property type="project" value="InterPro"/>
</dbReference>
<gene>
    <name evidence="4" type="ORF">AB205_0141430</name>
</gene>
<feature type="non-terminal residue" evidence="4">
    <location>
        <position position="1"/>
    </location>
</feature>
<sequence>LLEVANKKAISHKSVLDGKLATKTSFTVQPSVHQEEDRTDVTLYKSMKNYILTPEQLNEHGYPLAHPEKPGKAVVFTTEEKKSPAVPGGWETQYSCCSSGVGSPGCQVAKQHVHDGRKENLDGFVKTFDKLNESESPGVYALDCEMCYTTKGLELTRVTVINSQLKVVYDTFVQPDNKIVDYNTRGTTAAENKGTCEEVRKQTLSRTMF</sequence>
<dbReference type="InterPro" id="IPR012337">
    <property type="entry name" value="RNaseH-like_sf"/>
</dbReference>
<keyword evidence="1" id="KW-0540">Nuclease</keyword>
<evidence type="ECO:0000256" key="2">
    <source>
        <dbReference type="ARBA" id="ARBA00022801"/>
    </source>
</evidence>
<dbReference type="InterPro" id="IPR047021">
    <property type="entry name" value="REXO1/3/4-like"/>
</dbReference>
<dbReference type="EMBL" id="KV924990">
    <property type="protein sequence ID" value="PIO38600.1"/>
    <property type="molecule type" value="Genomic_DNA"/>
</dbReference>
<reference evidence="4" key="1">
    <citation type="submission" date="2017-08" db="EMBL/GenBank/DDBJ databases">
        <title>Assembly of the North American Bullfrog Genome.</title>
        <authorList>
            <person name="Warren R.L."/>
            <person name="Vandervalk B.P."/>
            <person name="Kucuk E."/>
            <person name="Birol I."/>
            <person name="Helbing C."/>
            <person name="Pandoh P."/>
            <person name="Behsaz B."/>
            <person name="Mohamadi H."/>
            <person name="Chu J."/>
            <person name="Jackman S."/>
            <person name="Hammond S.A."/>
            <person name="Veldhoen N."/>
            <person name="Kirk H."/>
            <person name="Zhao Y."/>
            <person name="Coope R."/>
            <person name="Pleasance S."/>
            <person name="Moore R."/>
            <person name="Holt R."/>
        </authorList>
    </citation>
    <scope>NUCLEOTIDE SEQUENCE</scope>
    <source>
        <strain evidence="4">Bruno</strain>
        <tissue evidence="4">Liver</tissue>
    </source>
</reference>
<evidence type="ECO:0000259" key="3">
    <source>
        <dbReference type="Pfam" id="PF15870"/>
    </source>
</evidence>
<name>A0A2G9SEK7_AQUCT</name>
<keyword evidence="2" id="KW-0378">Hydrolase</keyword>
<dbReference type="OrthoDB" id="206335at2759"/>
<organism evidence="4">
    <name type="scientific">Aquarana catesbeiana</name>
    <name type="common">American bullfrog</name>
    <name type="synonym">Rana catesbeiana</name>
    <dbReference type="NCBI Taxonomy" id="8400"/>
    <lineage>
        <taxon>Eukaryota</taxon>
        <taxon>Metazoa</taxon>
        <taxon>Chordata</taxon>
        <taxon>Craniata</taxon>
        <taxon>Vertebrata</taxon>
        <taxon>Euteleostomi</taxon>
        <taxon>Amphibia</taxon>
        <taxon>Batrachia</taxon>
        <taxon>Anura</taxon>
        <taxon>Neobatrachia</taxon>
        <taxon>Ranoidea</taxon>
        <taxon>Ranidae</taxon>
        <taxon>Aquarana</taxon>
    </lineage>
</organism>
<dbReference type="GO" id="GO:0003676">
    <property type="term" value="F:nucleic acid binding"/>
    <property type="evidence" value="ECO:0007669"/>
    <property type="project" value="InterPro"/>
</dbReference>
<dbReference type="AlphaFoldDB" id="A0A2G9SEK7"/>